<dbReference type="InterPro" id="IPR012902">
    <property type="entry name" value="N_methyl_site"/>
</dbReference>
<gene>
    <name evidence="2" type="ORF">Clopa_3411</name>
</gene>
<evidence type="ECO:0000313" key="2">
    <source>
        <dbReference type="EMBL" id="AGK98205.1"/>
    </source>
</evidence>
<evidence type="ECO:0000313" key="3">
    <source>
        <dbReference type="Proteomes" id="UP000013523"/>
    </source>
</evidence>
<dbReference type="PATRIC" id="fig|86416.3.peg.3405"/>
<keyword evidence="1" id="KW-1133">Transmembrane helix</keyword>
<accession>R4KF19</accession>
<dbReference type="AlphaFoldDB" id="R4KF19"/>
<dbReference type="EMBL" id="CP003261">
    <property type="protein sequence ID" value="AGK98205.1"/>
    <property type="molecule type" value="Genomic_DNA"/>
</dbReference>
<evidence type="ECO:0000256" key="1">
    <source>
        <dbReference type="SAM" id="Phobius"/>
    </source>
</evidence>
<dbReference type="eggNOG" id="ENOG5030TTX">
    <property type="taxonomic scope" value="Bacteria"/>
</dbReference>
<proteinExistence type="predicted"/>
<keyword evidence="1" id="KW-0472">Membrane</keyword>
<dbReference type="PROSITE" id="PS00409">
    <property type="entry name" value="PROKAR_NTER_METHYL"/>
    <property type="match status" value="1"/>
</dbReference>
<sequence length="156" mass="17415">MKKGFTLVEVVASIAIFSITILAISMAFSTSLNISQMNDIKQDTSQYAKAITENYIALRYSAININANTEVSAFKYFNTVDDIQNLFNTGNSMTNISGSVNNTAYPSMQGMKFGVLIDISKTTNLNVDFYHIYVRVWRLDKGAQSQSVRDIYESSD</sequence>
<dbReference type="RefSeq" id="WP_015616490.1">
    <property type="nucleotide sequence ID" value="NC_021182.1"/>
</dbReference>
<dbReference type="KEGG" id="cpas:Clopa_3411"/>
<dbReference type="NCBIfam" id="TIGR02532">
    <property type="entry name" value="IV_pilin_GFxxxE"/>
    <property type="match status" value="1"/>
</dbReference>
<dbReference type="STRING" id="86416.Clopa_3411"/>
<name>R4KF19_CLOPA</name>
<feature type="transmembrane region" description="Helical" evidence="1">
    <location>
        <begin position="7"/>
        <end position="28"/>
    </location>
</feature>
<keyword evidence="3" id="KW-1185">Reference proteome</keyword>
<reference evidence="2 3" key="1">
    <citation type="submission" date="2012-01" db="EMBL/GenBank/DDBJ databases">
        <title>Complete sequence of chromosome of Clostridium pasteurianum BC1.</title>
        <authorList>
            <consortium name="US DOE Joint Genome Institute"/>
            <person name="Lucas S."/>
            <person name="Han J."/>
            <person name="Lapidus A."/>
            <person name="Cheng J.-F."/>
            <person name="Goodwin L."/>
            <person name="Pitluck S."/>
            <person name="Peters L."/>
            <person name="Mikhailova N."/>
            <person name="Teshima H."/>
            <person name="Detter J.C."/>
            <person name="Han C."/>
            <person name="Tapia R."/>
            <person name="Land M."/>
            <person name="Hauser L."/>
            <person name="Kyrpides N."/>
            <person name="Ivanova N."/>
            <person name="Pagani I."/>
            <person name="Dunn J."/>
            <person name="Taghavi S."/>
            <person name="Francis A."/>
            <person name="van der Lelie D."/>
            <person name="Woyke T."/>
        </authorList>
    </citation>
    <scope>NUCLEOTIDE SEQUENCE [LARGE SCALE GENOMIC DNA]</scope>
    <source>
        <strain evidence="2 3">BC1</strain>
    </source>
</reference>
<dbReference type="InterPro" id="IPR045584">
    <property type="entry name" value="Pilin-like"/>
</dbReference>
<keyword evidence="1" id="KW-0812">Transmembrane</keyword>
<dbReference type="HOGENOM" id="CLU_1683520_0_0_9"/>
<dbReference type="Proteomes" id="UP000013523">
    <property type="component" value="Chromosome"/>
</dbReference>
<protein>
    <submittedName>
        <fullName evidence="2">Prepilin-type N-terminal cleavage/methylation domain-containing protein</fullName>
    </submittedName>
</protein>
<dbReference type="Pfam" id="PF07963">
    <property type="entry name" value="N_methyl"/>
    <property type="match status" value="1"/>
</dbReference>
<dbReference type="SUPFAM" id="SSF54523">
    <property type="entry name" value="Pili subunits"/>
    <property type="match status" value="1"/>
</dbReference>
<organism evidence="2 3">
    <name type="scientific">Clostridium pasteurianum BC1</name>
    <dbReference type="NCBI Taxonomy" id="86416"/>
    <lineage>
        <taxon>Bacteria</taxon>
        <taxon>Bacillati</taxon>
        <taxon>Bacillota</taxon>
        <taxon>Clostridia</taxon>
        <taxon>Eubacteriales</taxon>
        <taxon>Clostridiaceae</taxon>
        <taxon>Clostridium</taxon>
    </lineage>
</organism>
<dbReference type="OrthoDB" id="9881832at2"/>